<evidence type="ECO:0000256" key="1">
    <source>
        <dbReference type="ARBA" id="ARBA00022799"/>
    </source>
</evidence>
<reference evidence="8" key="1">
    <citation type="submission" date="2019-06" db="EMBL/GenBank/DDBJ databases">
        <authorList>
            <consortium name="Wellcome Sanger Institute Data Sharing"/>
        </authorList>
    </citation>
    <scope>NUCLEOTIDE SEQUENCE [LARGE SCALE GENOMIC DNA]</scope>
</reference>
<name>A0A672FML3_SALFA</name>
<keyword evidence="2 6" id="KW-1015">Disulfide bond</keyword>
<dbReference type="InterPro" id="IPR017937">
    <property type="entry name" value="Thioredoxin_CS"/>
</dbReference>
<dbReference type="AlphaFoldDB" id="A0A672FML3"/>
<dbReference type="InterPro" id="IPR036249">
    <property type="entry name" value="Thioredoxin-like_sf"/>
</dbReference>
<feature type="site" description="Contributes to redox potential value" evidence="5">
    <location>
        <position position="34"/>
    </location>
</feature>
<dbReference type="PRINTS" id="PR00421">
    <property type="entry name" value="THIOREDOXIN"/>
</dbReference>
<dbReference type="OMA" id="CYADWCS"/>
<evidence type="ECO:0000256" key="6">
    <source>
        <dbReference type="PIRSR" id="PIRSR000077-4"/>
    </source>
</evidence>
<dbReference type="OrthoDB" id="2121326at2759"/>
<accession>A0A672FML3</accession>
<sequence length="108" mass="12242">MVRMVENLKEFKDILKESGSKLVVVDFTAKWCGPCQRIAPDYEALSIHPANGDVVFLKVDVDEAEDVTSEYGIQSMPTFMFFRGEKKLGQFSGANIDMLRSEIQKYRG</sequence>
<gene>
    <name evidence="8" type="primary">LOC115386266</name>
</gene>
<comment type="similarity">
    <text evidence="4">Belongs to the thioredoxin family.</text>
</comment>
<feature type="domain" description="Thioredoxin" evidence="7">
    <location>
        <begin position="1"/>
        <end position="108"/>
    </location>
</feature>
<dbReference type="CDD" id="cd02947">
    <property type="entry name" value="TRX_family"/>
    <property type="match status" value="1"/>
</dbReference>
<keyword evidence="3 6" id="KW-0676">Redox-active center</keyword>
<dbReference type="InterPro" id="IPR013766">
    <property type="entry name" value="Thioredoxin_domain"/>
</dbReference>
<evidence type="ECO:0000256" key="5">
    <source>
        <dbReference type="PIRSR" id="PIRSR000077-1"/>
    </source>
</evidence>
<dbReference type="InterPro" id="IPR005746">
    <property type="entry name" value="Thioredoxin"/>
</dbReference>
<feature type="active site" description="Nucleophile" evidence="5">
    <location>
        <position position="35"/>
    </location>
</feature>
<dbReference type="Proteomes" id="UP000472267">
    <property type="component" value="Chromosome 3"/>
</dbReference>
<dbReference type="FunFam" id="3.40.30.10:FF:000245">
    <property type="entry name" value="Thioredoxin"/>
    <property type="match status" value="1"/>
</dbReference>
<evidence type="ECO:0000313" key="8">
    <source>
        <dbReference type="Ensembl" id="ENSSFAP00005007863.1"/>
    </source>
</evidence>
<feature type="site" description="Contributes to redox potential value" evidence="5">
    <location>
        <position position="33"/>
    </location>
</feature>
<evidence type="ECO:0000256" key="2">
    <source>
        <dbReference type="ARBA" id="ARBA00023157"/>
    </source>
</evidence>
<dbReference type="Gene3D" id="3.40.30.10">
    <property type="entry name" value="Glutaredoxin"/>
    <property type="match status" value="1"/>
</dbReference>
<protein>
    <recommendedName>
        <fullName evidence="4">Thioredoxin</fullName>
    </recommendedName>
</protein>
<proteinExistence type="inferred from homology"/>
<keyword evidence="9" id="KW-1185">Reference proteome</keyword>
<dbReference type="PIRSF" id="PIRSF000077">
    <property type="entry name" value="Thioredoxin"/>
    <property type="match status" value="1"/>
</dbReference>
<dbReference type="GeneID" id="115386266"/>
<dbReference type="GO" id="GO:0015035">
    <property type="term" value="F:protein-disulfide reductase activity"/>
    <property type="evidence" value="ECO:0007669"/>
    <property type="project" value="InterPro"/>
</dbReference>
<dbReference type="SUPFAM" id="SSF52833">
    <property type="entry name" value="Thioredoxin-like"/>
    <property type="match status" value="1"/>
</dbReference>
<evidence type="ECO:0000259" key="7">
    <source>
        <dbReference type="PROSITE" id="PS51352"/>
    </source>
</evidence>
<reference evidence="8" key="3">
    <citation type="submission" date="2025-09" db="UniProtKB">
        <authorList>
            <consortium name="Ensembl"/>
        </authorList>
    </citation>
    <scope>IDENTIFICATION</scope>
</reference>
<dbReference type="RefSeq" id="XP_029944362.1">
    <property type="nucleotide sequence ID" value="XM_030088502.1"/>
</dbReference>
<reference evidence="8" key="2">
    <citation type="submission" date="2025-08" db="UniProtKB">
        <authorList>
            <consortium name="Ensembl"/>
        </authorList>
    </citation>
    <scope>IDENTIFICATION</scope>
</reference>
<evidence type="ECO:0000256" key="4">
    <source>
        <dbReference type="PIRNR" id="PIRNR000077"/>
    </source>
</evidence>
<dbReference type="Pfam" id="PF00085">
    <property type="entry name" value="Thioredoxin"/>
    <property type="match status" value="1"/>
</dbReference>
<feature type="active site" description="Nucleophile" evidence="5">
    <location>
        <position position="32"/>
    </location>
</feature>
<dbReference type="InParanoid" id="A0A672FML3"/>
<dbReference type="PROSITE" id="PS00194">
    <property type="entry name" value="THIOREDOXIN_1"/>
    <property type="match status" value="1"/>
</dbReference>
<dbReference type="PANTHER" id="PTHR46115">
    <property type="entry name" value="THIOREDOXIN-LIKE PROTEIN 1"/>
    <property type="match status" value="1"/>
</dbReference>
<keyword evidence="1" id="KW-0702">S-nitrosylation</keyword>
<organism evidence="8 9">
    <name type="scientific">Salarias fasciatus</name>
    <name type="common">Jewelled blenny</name>
    <name type="synonym">Blennius fasciatus</name>
    <dbReference type="NCBI Taxonomy" id="181472"/>
    <lineage>
        <taxon>Eukaryota</taxon>
        <taxon>Metazoa</taxon>
        <taxon>Chordata</taxon>
        <taxon>Craniata</taxon>
        <taxon>Vertebrata</taxon>
        <taxon>Euteleostomi</taxon>
        <taxon>Actinopterygii</taxon>
        <taxon>Neopterygii</taxon>
        <taxon>Teleostei</taxon>
        <taxon>Neoteleostei</taxon>
        <taxon>Acanthomorphata</taxon>
        <taxon>Ovalentaria</taxon>
        <taxon>Blenniimorphae</taxon>
        <taxon>Blenniiformes</taxon>
        <taxon>Blennioidei</taxon>
        <taxon>Blenniidae</taxon>
        <taxon>Salariinae</taxon>
        <taxon>Salarias</taxon>
    </lineage>
</organism>
<feature type="disulfide bond" description="Redox-active" evidence="6">
    <location>
        <begin position="32"/>
        <end position="35"/>
    </location>
</feature>
<evidence type="ECO:0000313" key="9">
    <source>
        <dbReference type="Proteomes" id="UP000472267"/>
    </source>
</evidence>
<evidence type="ECO:0000256" key="3">
    <source>
        <dbReference type="ARBA" id="ARBA00023284"/>
    </source>
</evidence>
<dbReference type="PROSITE" id="PS51352">
    <property type="entry name" value="THIOREDOXIN_2"/>
    <property type="match status" value="1"/>
</dbReference>
<dbReference type="Ensembl" id="ENSSFAT00005008260.1">
    <property type="protein sequence ID" value="ENSSFAP00005007863.1"/>
    <property type="gene ID" value="ENSSFAG00005004637.1"/>
</dbReference>
<feature type="site" description="Deprotonates C-terminal active site Cys" evidence="5">
    <location>
        <position position="26"/>
    </location>
</feature>